<name>A0A6J4QZC0_9ACTN</name>
<keyword evidence="2" id="KW-0472">Membrane</keyword>
<dbReference type="InterPro" id="IPR001736">
    <property type="entry name" value="PLipase_D/transphosphatidylase"/>
</dbReference>
<feature type="compositionally biased region" description="Basic and acidic residues" evidence="1">
    <location>
        <begin position="381"/>
        <end position="398"/>
    </location>
</feature>
<proteinExistence type="predicted"/>
<dbReference type="GO" id="GO:0030572">
    <property type="term" value="F:phosphatidyltransferase activity"/>
    <property type="evidence" value="ECO:0007669"/>
    <property type="project" value="UniProtKB-ARBA"/>
</dbReference>
<dbReference type="SMART" id="SM00155">
    <property type="entry name" value="PLDc"/>
    <property type="match status" value="2"/>
</dbReference>
<organism evidence="4">
    <name type="scientific">uncultured Rubrobacteraceae bacterium</name>
    <dbReference type="NCBI Taxonomy" id="349277"/>
    <lineage>
        <taxon>Bacteria</taxon>
        <taxon>Bacillati</taxon>
        <taxon>Actinomycetota</taxon>
        <taxon>Rubrobacteria</taxon>
        <taxon>Rubrobacterales</taxon>
        <taxon>Rubrobacteraceae</taxon>
        <taxon>environmental samples</taxon>
    </lineage>
</organism>
<dbReference type="CDD" id="cd09159">
    <property type="entry name" value="PLDc_ybhO_like_2"/>
    <property type="match status" value="1"/>
</dbReference>
<keyword evidence="2" id="KW-1133">Transmembrane helix</keyword>
<dbReference type="AlphaFoldDB" id="A0A6J4QZC0"/>
<dbReference type="Pfam" id="PF13091">
    <property type="entry name" value="PLDc_2"/>
    <property type="match status" value="2"/>
</dbReference>
<feature type="transmembrane region" description="Helical" evidence="2">
    <location>
        <begin position="454"/>
        <end position="475"/>
    </location>
</feature>
<sequence>METEELGSVRRPAPGGFRPERLDRALARASDAPLREGNRLELLRNGPDTYDDWLAAISGAEQWVHLDNYIFCDDEVGDRFAKALIRKAQEGVSVRVLYDWFGCLDVHRSFWRRMREAGVDVRVVNPPTFGEPLGAIRRDHRKLLAVDGEYASTGGVCISDGWLVTSPDTGLPYRDTAVGIRGPAVAEVERAFAGLWSVAGGSLPEAERPDPESIPQAGGAPARVVVQEPRRMRTLRMLQLLTAGVERRLWITDAYFLSMPILSQSLMSVARDGVDVRVLVPATNDLPWIGALSRTGYRQFLESGVRIFEYGGPMIHAKTLVADGWWSKVGSTNLNVASLVANWEIDLVAEDTGFAAQMEELFEEDLSNAREVRLAGSAENPRVRPERPIQTSDRDARRGVVGSGSGGSATVLRVGSAALQKSGYPLETHEQALAAAASGALLGASLLSLRFPRFLAWPLAAAGAIYGGLGVLRAARSAISERVRGGSTLP</sequence>
<evidence type="ECO:0000256" key="1">
    <source>
        <dbReference type="SAM" id="MobiDB-lite"/>
    </source>
</evidence>
<dbReference type="PROSITE" id="PS50035">
    <property type="entry name" value="PLD"/>
    <property type="match status" value="1"/>
</dbReference>
<evidence type="ECO:0000256" key="2">
    <source>
        <dbReference type="SAM" id="Phobius"/>
    </source>
</evidence>
<dbReference type="GO" id="GO:0032049">
    <property type="term" value="P:cardiolipin biosynthetic process"/>
    <property type="evidence" value="ECO:0007669"/>
    <property type="project" value="UniProtKB-ARBA"/>
</dbReference>
<dbReference type="CDD" id="cd09110">
    <property type="entry name" value="PLDc_CLS_1"/>
    <property type="match status" value="1"/>
</dbReference>
<dbReference type="Gene3D" id="3.30.870.10">
    <property type="entry name" value="Endonuclease Chain A"/>
    <property type="match status" value="2"/>
</dbReference>
<keyword evidence="2" id="KW-0812">Transmembrane</keyword>
<dbReference type="PANTHER" id="PTHR21248">
    <property type="entry name" value="CARDIOLIPIN SYNTHASE"/>
    <property type="match status" value="1"/>
</dbReference>
<dbReference type="PANTHER" id="PTHR21248:SF22">
    <property type="entry name" value="PHOSPHOLIPASE D"/>
    <property type="match status" value="1"/>
</dbReference>
<evidence type="ECO:0000259" key="3">
    <source>
        <dbReference type="PROSITE" id="PS50035"/>
    </source>
</evidence>
<feature type="region of interest" description="Disordered" evidence="1">
    <location>
        <begin position="376"/>
        <end position="405"/>
    </location>
</feature>
<evidence type="ECO:0000313" key="4">
    <source>
        <dbReference type="EMBL" id="CAA9458019.1"/>
    </source>
</evidence>
<accession>A0A6J4QZC0</accession>
<dbReference type="SUPFAM" id="SSF56024">
    <property type="entry name" value="Phospholipase D/nuclease"/>
    <property type="match status" value="2"/>
</dbReference>
<gene>
    <name evidence="4" type="ORF">AVDCRST_MAG58-1815</name>
</gene>
<dbReference type="InterPro" id="IPR025202">
    <property type="entry name" value="PLD-like_dom"/>
</dbReference>
<feature type="domain" description="PLD phosphodiesterase" evidence="3">
    <location>
        <begin position="311"/>
        <end position="338"/>
    </location>
</feature>
<reference evidence="4" key="1">
    <citation type="submission" date="2020-02" db="EMBL/GenBank/DDBJ databases">
        <authorList>
            <person name="Meier V. D."/>
        </authorList>
    </citation>
    <scope>NUCLEOTIDE SEQUENCE</scope>
    <source>
        <strain evidence="4">AVDCRST_MAG58</strain>
    </source>
</reference>
<protein>
    <submittedName>
        <fullName evidence="4">Putative phospholipase D family protein</fullName>
    </submittedName>
</protein>
<dbReference type="EMBL" id="CADCVF010000040">
    <property type="protein sequence ID" value="CAA9458019.1"/>
    <property type="molecule type" value="Genomic_DNA"/>
</dbReference>